<gene>
    <name evidence="1" type="ORF">Salat_1653100</name>
</gene>
<dbReference type="Proteomes" id="UP001293254">
    <property type="component" value="Unassembled WGS sequence"/>
</dbReference>
<name>A0AAE2CJM1_9LAMI</name>
<reference evidence="1" key="2">
    <citation type="journal article" date="2024" name="Plant">
        <title>Genomic evolution and insights into agronomic trait innovations of Sesamum species.</title>
        <authorList>
            <person name="Miao H."/>
            <person name="Wang L."/>
            <person name="Qu L."/>
            <person name="Liu H."/>
            <person name="Sun Y."/>
            <person name="Le M."/>
            <person name="Wang Q."/>
            <person name="Wei S."/>
            <person name="Zheng Y."/>
            <person name="Lin W."/>
            <person name="Duan Y."/>
            <person name="Cao H."/>
            <person name="Xiong S."/>
            <person name="Wang X."/>
            <person name="Wei L."/>
            <person name="Li C."/>
            <person name="Ma Q."/>
            <person name="Ju M."/>
            <person name="Zhao R."/>
            <person name="Li G."/>
            <person name="Mu C."/>
            <person name="Tian Q."/>
            <person name="Mei H."/>
            <person name="Zhang T."/>
            <person name="Gao T."/>
            <person name="Zhang H."/>
        </authorList>
    </citation>
    <scope>NUCLEOTIDE SEQUENCE</scope>
    <source>
        <strain evidence="1">3651</strain>
    </source>
</reference>
<evidence type="ECO:0000313" key="1">
    <source>
        <dbReference type="EMBL" id="KAK4424595.1"/>
    </source>
</evidence>
<organism evidence="1 2">
    <name type="scientific">Sesamum alatum</name>
    <dbReference type="NCBI Taxonomy" id="300844"/>
    <lineage>
        <taxon>Eukaryota</taxon>
        <taxon>Viridiplantae</taxon>
        <taxon>Streptophyta</taxon>
        <taxon>Embryophyta</taxon>
        <taxon>Tracheophyta</taxon>
        <taxon>Spermatophyta</taxon>
        <taxon>Magnoliopsida</taxon>
        <taxon>eudicotyledons</taxon>
        <taxon>Gunneridae</taxon>
        <taxon>Pentapetalae</taxon>
        <taxon>asterids</taxon>
        <taxon>lamiids</taxon>
        <taxon>Lamiales</taxon>
        <taxon>Pedaliaceae</taxon>
        <taxon>Sesamum</taxon>
    </lineage>
</organism>
<dbReference type="AlphaFoldDB" id="A0AAE2CJM1"/>
<evidence type="ECO:0000313" key="2">
    <source>
        <dbReference type="Proteomes" id="UP001293254"/>
    </source>
</evidence>
<keyword evidence="2" id="KW-1185">Reference proteome</keyword>
<protein>
    <submittedName>
        <fullName evidence="1">Uncharacterized protein</fullName>
    </submittedName>
</protein>
<sequence>MVEVRDRNTFRKRRIDDGKVRLERRSRRKLGGFWAKLATSDFECRRITLPMKTRAGWEWRSVGGGAGGGARGRRPRMRLREVFEGEASYEAARGLRGGGLVRGGERPSRWGSCFMRMVKGGLVNLCSWMRS</sequence>
<accession>A0AAE2CJM1</accession>
<comment type="caution">
    <text evidence="1">The sequence shown here is derived from an EMBL/GenBank/DDBJ whole genome shotgun (WGS) entry which is preliminary data.</text>
</comment>
<proteinExistence type="predicted"/>
<reference evidence="1" key="1">
    <citation type="submission" date="2020-06" db="EMBL/GenBank/DDBJ databases">
        <authorList>
            <person name="Li T."/>
            <person name="Hu X."/>
            <person name="Zhang T."/>
            <person name="Song X."/>
            <person name="Zhang H."/>
            <person name="Dai N."/>
            <person name="Sheng W."/>
            <person name="Hou X."/>
            <person name="Wei L."/>
        </authorList>
    </citation>
    <scope>NUCLEOTIDE SEQUENCE</scope>
    <source>
        <strain evidence="1">3651</strain>
        <tissue evidence="1">Leaf</tissue>
    </source>
</reference>
<dbReference type="EMBL" id="JACGWO010000006">
    <property type="protein sequence ID" value="KAK4424595.1"/>
    <property type="molecule type" value="Genomic_DNA"/>
</dbReference>